<dbReference type="GO" id="GO:0035861">
    <property type="term" value="C:site of double-strand break"/>
    <property type="evidence" value="ECO:0007669"/>
    <property type="project" value="TreeGrafter"/>
</dbReference>
<dbReference type="WBParaSite" id="HPBE_0001628101-mRNA-1">
    <property type="protein sequence ID" value="HPBE_0001628101-mRNA-1"/>
    <property type="gene ID" value="HPBE_0001628101"/>
</dbReference>
<sequence>MVHLGRAQCPIALHGNGSHALAKDLGDHYARHLHQLGKVHKLAQWAPHDLTERDRQRRAEVATQLLSHKRTDSWLKPIITGDEKWCLVVNIKRSRHWIDKGKIKNRANNYLWKVIVEKWNLLLDLGKLGQVEISPGD</sequence>
<dbReference type="GO" id="GO:0000729">
    <property type="term" value="P:DNA double-strand break processing"/>
    <property type="evidence" value="ECO:0007669"/>
    <property type="project" value="TreeGrafter"/>
</dbReference>
<dbReference type="OrthoDB" id="616263at2759"/>
<dbReference type="GO" id="GO:0044774">
    <property type="term" value="P:mitotic DNA integrity checkpoint signaling"/>
    <property type="evidence" value="ECO:0007669"/>
    <property type="project" value="TreeGrafter"/>
</dbReference>
<protein>
    <submittedName>
        <fullName evidence="3">Transposase</fullName>
    </submittedName>
</protein>
<reference evidence="1 2" key="1">
    <citation type="submission" date="2018-11" db="EMBL/GenBank/DDBJ databases">
        <authorList>
            <consortium name="Pathogen Informatics"/>
        </authorList>
    </citation>
    <scope>NUCLEOTIDE SEQUENCE [LARGE SCALE GENOMIC DNA]</scope>
</reference>
<dbReference type="PANTHER" id="PTHR46060:SF2">
    <property type="entry name" value="HISTONE-LYSINE N-METHYLTRANSFERASE SETMAR"/>
    <property type="match status" value="1"/>
</dbReference>
<dbReference type="GO" id="GO:0000793">
    <property type="term" value="C:condensed chromosome"/>
    <property type="evidence" value="ECO:0007669"/>
    <property type="project" value="TreeGrafter"/>
</dbReference>
<dbReference type="PANTHER" id="PTHR46060">
    <property type="entry name" value="MARINER MOS1 TRANSPOSASE-LIKE PROTEIN"/>
    <property type="match status" value="1"/>
</dbReference>
<evidence type="ECO:0000313" key="2">
    <source>
        <dbReference type="Proteomes" id="UP000050761"/>
    </source>
</evidence>
<accession>A0A3P8DZE8</accession>
<reference evidence="3" key="2">
    <citation type="submission" date="2019-09" db="UniProtKB">
        <authorList>
            <consortium name="WormBaseParasite"/>
        </authorList>
    </citation>
    <scope>IDENTIFICATION</scope>
</reference>
<organism evidence="2 3">
    <name type="scientific">Heligmosomoides polygyrus</name>
    <name type="common">Parasitic roundworm</name>
    <dbReference type="NCBI Taxonomy" id="6339"/>
    <lineage>
        <taxon>Eukaryota</taxon>
        <taxon>Metazoa</taxon>
        <taxon>Ecdysozoa</taxon>
        <taxon>Nematoda</taxon>
        <taxon>Chromadorea</taxon>
        <taxon>Rhabditida</taxon>
        <taxon>Rhabditina</taxon>
        <taxon>Rhabditomorpha</taxon>
        <taxon>Strongyloidea</taxon>
        <taxon>Heligmosomidae</taxon>
        <taxon>Heligmosomoides</taxon>
    </lineage>
</organism>
<dbReference type="GO" id="GO:0015074">
    <property type="term" value="P:DNA integration"/>
    <property type="evidence" value="ECO:0007669"/>
    <property type="project" value="TreeGrafter"/>
</dbReference>
<dbReference type="GO" id="GO:0000014">
    <property type="term" value="F:single-stranded DNA endodeoxyribonuclease activity"/>
    <property type="evidence" value="ECO:0007669"/>
    <property type="project" value="TreeGrafter"/>
</dbReference>
<dbReference type="Gene3D" id="3.30.420.10">
    <property type="entry name" value="Ribonuclease H-like superfamily/Ribonuclease H"/>
    <property type="match status" value="1"/>
</dbReference>
<dbReference type="GO" id="GO:0044547">
    <property type="term" value="F:DNA topoisomerase binding"/>
    <property type="evidence" value="ECO:0007669"/>
    <property type="project" value="TreeGrafter"/>
</dbReference>
<dbReference type="EMBL" id="UZAH01029323">
    <property type="protein sequence ID" value="VDP05439.1"/>
    <property type="molecule type" value="Genomic_DNA"/>
</dbReference>
<dbReference type="GO" id="GO:0005634">
    <property type="term" value="C:nucleus"/>
    <property type="evidence" value="ECO:0007669"/>
    <property type="project" value="TreeGrafter"/>
</dbReference>
<proteinExistence type="predicted"/>
<dbReference type="GO" id="GO:0006303">
    <property type="term" value="P:double-strand break repair via nonhomologous end joining"/>
    <property type="evidence" value="ECO:0007669"/>
    <property type="project" value="TreeGrafter"/>
</dbReference>
<dbReference type="GO" id="GO:0003690">
    <property type="term" value="F:double-stranded DNA binding"/>
    <property type="evidence" value="ECO:0007669"/>
    <property type="project" value="TreeGrafter"/>
</dbReference>
<evidence type="ECO:0000313" key="1">
    <source>
        <dbReference type="EMBL" id="VDP05439.1"/>
    </source>
</evidence>
<dbReference type="InterPro" id="IPR052709">
    <property type="entry name" value="Transposase-MT_Hybrid"/>
</dbReference>
<dbReference type="GO" id="GO:0003697">
    <property type="term" value="F:single-stranded DNA binding"/>
    <property type="evidence" value="ECO:0007669"/>
    <property type="project" value="TreeGrafter"/>
</dbReference>
<name>A0A183G471_HELPZ</name>
<accession>A0A183G471</accession>
<dbReference type="InterPro" id="IPR036397">
    <property type="entry name" value="RNaseH_sf"/>
</dbReference>
<dbReference type="AlphaFoldDB" id="A0A183G471"/>
<evidence type="ECO:0000313" key="3">
    <source>
        <dbReference type="WBParaSite" id="HPBE_0001628101-mRNA-1"/>
    </source>
</evidence>
<dbReference type="Proteomes" id="UP000050761">
    <property type="component" value="Unassembled WGS sequence"/>
</dbReference>
<dbReference type="GO" id="GO:0046975">
    <property type="term" value="F:histone H3K36 methyltransferase activity"/>
    <property type="evidence" value="ECO:0007669"/>
    <property type="project" value="TreeGrafter"/>
</dbReference>
<dbReference type="GO" id="GO:0042800">
    <property type="term" value="F:histone H3K4 methyltransferase activity"/>
    <property type="evidence" value="ECO:0007669"/>
    <property type="project" value="TreeGrafter"/>
</dbReference>
<keyword evidence="2" id="KW-1185">Reference proteome</keyword>
<gene>
    <name evidence="1" type="ORF">HPBE_LOCUS16280</name>
</gene>
<dbReference type="GO" id="GO:0031297">
    <property type="term" value="P:replication fork processing"/>
    <property type="evidence" value="ECO:0007669"/>
    <property type="project" value="TreeGrafter"/>
</dbReference>